<dbReference type="KEGG" id="aplc:110976852"/>
<dbReference type="InterPro" id="IPR006578">
    <property type="entry name" value="MADF-dom"/>
</dbReference>
<feature type="domain" description="BESS" evidence="3">
    <location>
        <begin position="172"/>
        <end position="211"/>
    </location>
</feature>
<dbReference type="PANTHER" id="PTHR12243">
    <property type="entry name" value="MADF DOMAIN TRANSCRIPTION FACTOR"/>
    <property type="match status" value="1"/>
</dbReference>
<sequence length="217" mass="24783">MASYSDSCGENLILEVQKYPQLYDRSLEAYKDTLQKQDIWEAVGGRVNMSGPQAAKRWKDIRDAFLKSRKKQDTKNVKPYKYEHVLGFLLPYLKTRSNMAMNDDSFADCDSDGHCDRGSEGELVETQLNNSNKPPIPVPVYLIARKRKRDESLQLGDGILNCCKEVQNGTVEDEDDAFFRSMAAMCKKLPPSVKSRVKFQIHKFLFEAEMEHSGENS</sequence>
<dbReference type="GO" id="GO:0003677">
    <property type="term" value="F:DNA binding"/>
    <property type="evidence" value="ECO:0007669"/>
    <property type="project" value="InterPro"/>
</dbReference>
<organism evidence="4 5">
    <name type="scientific">Acanthaster planci</name>
    <name type="common">Crown-of-thorns starfish</name>
    <dbReference type="NCBI Taxonomy" id="133434"/>
    <lineage>
        <taxon>Eukaryota</taxon>
        <taxon>Metazoa</taxon>
        <taxon>Echinodermata</taxon>
        <taxon>Eleutherozoa</taxon>
        <taxon>Asterozoa</taxon>
        <taxon>Asteroidea</taxon>
        <taxon>Valvatacea</taxon>
        <taxon>Valvatida</taxon>
        <taxon>Acanthasteridae</taxon>
        <taxon>Acanthaster</taxon>
    </lineage>
</organism>
<evidence type="ECO:0000256" key="1">
    <source>
        <dbReference type="PROSITE-ProRule" id="PRU00371"/>
    </source>
</evidence>
<evidence type="ECO:0000259" key="3">
    <source>
        <dbReference type="PROSITE" id="PS51031"/>
    </source>
</evidence>
<dbReference type="PROSITE" id="PS51029">
    <property type="entry name" value="MADF"/>
    <property type="match status" value="1"/>
</dbReference>
<dbReference type="OMA" id="HAMDANQ"/>
<keyword evidence="4" id="KW-1185">Reference proteome</keyword>
<dbReference type="RefSeq" id="XP_022086185.1">
    <property type="nucleotide sequence ID" value="XM_022230493.1"/>
</dbReference>
<dbReference type="GO" id="GO:0005667">
    <property type="term" value="C:transcription regulator complex"/>
    <property type="evidence" value="ECO:0007669"/>
    <property type="project" value="TreeGrafter"/>
</dbReference>
<dbReference type="Pfam" id="PF10545">
    <property type="entry name" value="MADF_DNA_bdg"/>
    <property type="match status" value="1"/>
</dbReference>
<dbReference type="SMART" id="SM00595">
    <property type="entry name" value="MADF"/>
    <property type="match status" value="1"/>
</dbReference>
<protein>
    <submittedName>
        <fullName evidence="5">Transcription factor Adf-1-like</fullName>
    </submittedName>
</protein>
<dbReference type="InterPro" id="IPR004210">
    <property type="entry name" value="BESS_motif"/>
</dbReference>
<dbReference type="AlphaFoldDB" id="A0A8B7Y1K0"/>
<dbReference type="PANTHER" id="PTHR12243:SF67">
    <property type="entry name" value="COREPRESSOR OF PANGOLIN, ISOFORM A-RELATED"/>
    <property type="match status" value="1"/>
</dbReference>
<dbReference type="GeneID" id="110976852"/>
<feature type="domain" description="MADF" evidence="2">
    <location>
        <begin position="11"/>
        <end position="94"/>
    </location>
</feature>
<dbReference type="Proteomes" id="UP000694845">
    <property type="component" value="Unplaced"/>
</dbReference>
<gene>
    <name evidence="5" type="primary">LOC110976852</name>
</gene>
<evidence type="ECO:0000313" key="4">
    <source>
        <dbReference type="Proteomes" id="UP000694845"/>
    </source>
</evidence>
<comment type="subcellular location">
    <subcellularLocation>
        <location evidence="1">Nucleus</location>
    </subcellularLocation>
</comment>
<proteinExistence type="predicted"/>
<dbReference type="InterPro" id="IPR039353">
    <property type="entry name" value="TF_Adf1"/>
</dbReference>
<evidence type="ECO:0000313" key="5">
    <source>
        <dbReference type="RefSeq" id="XP_022086185.1"/>
    </source>
</evidence>
<dbReference type="GO" id="GO:0006357">
    <property type="term" value="P:regulation of transcription by RNA polymerase II"/>
    <property type="evidence" value="ECO:0007669"/>
    <property type="project" value="TreeGrafter"/>
</dbReference>
<name>A0A8B7Y1K0_ACAPL</name>
<dbReference type="GO" id="GO:0005634">
    <property type="term" value="C:nucleus"/>
    <property type="evidence" value="ECO:0007669"/>
    <property type="project" value="UniProtKB-SubCell"/>
</dbReference>
<dbReference type="OrthoDB" id="5803771at2759"/>
<evidence type="ECO:0000259" key="2">
    <source>
        <dbReference type="PROSITE" id="PS51029"/>
    </source>
</evidence>
<reference evidence="5" key="1">
    <citation type="submission" date="2025-08" db="UniProtKB">
        <authorList>
            <consortium name="RefSeq"/>
        </authorList>
    </citation>
    <scope>IDENTIFICATION</scope>
</reference>
<keyword evidence="1" id="KW-0539">Nucleus</keyword>
<dbReference type="PROSITE" id="PS51031">
    <property type="entry name" value="BESS"/>
    <property type="match status" value="1"/>
</dbReference>
<accession>A0A8B7Y1K0</accession>
<dbReference type="Pfam" id="PF02944">
    <property type="entry name" value="BESS"/>
    <property type="match status" value="1"/>
</dbReference>